<dbReference type="InterPro" id="IPR038726">
    <property type="entry name" value="PDDEXK_AddAB-type"/>
</dbReference>
<dbReference type="GO" id="GO:0003677">
    <property type="term" value="F:DNA binding"/>
    <property type="evidence" value="ECO:0007669"/>
    <property type="project" value="UniProtKB-KW"/>
</dbReference>
<evidence type="ECO:0000256" key="5">
    <source>
        <dbReference type="ARBA" id="ARBA00022840"/>
    </source>
</evidence>
<accession>A0A9X4AIB5</accession>
<keyword evidence="4" id="KW-0347">Helicase</keyword>
<dbReference type="GO" id="GO:0004386">
    <property type="term" value="F:helicase activity"/>
    <property type="evidence" value="ECO:0007669"/>
    <property type="project" value="UniProtKB-KW"/>
</dbReference>
<dbReference type="GO" id="GO:0016787">
    <property type="term" value="F:hydrolase activity"/>
    <property type="evidence" value="ECO:0007669"/>
    <property type="project" value="UniProtKB-KW"/>
</dbReference>
<evidence type="ECO:0000256" key="1">
    <source>
        <dbReference type="ARBA" id="ARBA00022741"/>
    </source>
</evidence>
<evidence type="ECO:0000256" key="6">
    <source>
        <dbReference type="ARBA" id="ARBA00023125"/>
    </source>
</evidence>
<dbReference type="Proteomes" id="UP001145072">
    <property type="component" value="Unassembled WGS sequence"/>
</dbReference>
<dbReference type="RefSeq" id="WP_259871625.1">
    <property type="nucleotide sequence ID" value="NZ_JAMQJZ010000008.1"/>
</dbReference>
<sequence length="211" mass="24410">MYQKEVDDLLHCCRIFLKEEEVYGEKYKVEHLEYEFGIGDVRPAVVTLPSNKTLYIAGKIDRVDQADAGDYHIIDYKTGGTYSYHESKPFKGGRQLQHFIYSIAIEEHLQLAAGAVKESSYYFPSSKGLGERYVRSQNETLRTNGLNILEKLIDVLKYGHFSMTDDENDCKFCDFKAVCKRAYYDKETLEAKQMDQEWDGIGKFKGVRAYE</sequence>
<dbReference type="AlphaFoldDB" id="A0A9X4AIB5"/>
<keyword evidence="10" id="KW-1185">Reference proteome</keyword>
<dbReference type="SUPFAM" id="SSF52980">
    <property type="entry name" value="Restriction endonuclease-like"/>
    <property type="match status" value="1"/>
</dbReference>
<dbReference type="GO" id="GO:0005524">
    <property type="term" value="F:ATP binding"/>
    <property type="evidence" value="ECO:0007669"/>
    <property type="project" value="UniProtKB-KW"/>
</dbReference>
<protein>
    <submittedName>
        <fullName evidence="9">PD-(D/E)XK nuclease family protein</fullName>
    </submittedName>
</protein>
<evidence type="ECO:0000256" key="7">
    <source>
        <dbReference type="ARBA" id="ARBA00023204"/>
    </source>
</evidence>
<gene>
    <name evidence="9" type="ORF">NC661_11435</name>
</gene>
<evidence type="ECO:0000256" key="3">
    <source>
        <dbReference type="ARBA" id="ARBA00022801"/>
    </source>
</evidence>
<keyword evidence="2" id="KW-0227">DNA damage</keyword>
<dbReference type="Pfam" id="PF12705">
    <property type="entry name" value="PDDEXK_1"/>
    <property type="match status" value="1"/>
</dbReference>
<comment type="caution">
    <text evidence="9">The sequence shown here is derived from an EMBL/GenBank/DDBJ whole genome shotgun (WGS) entry which is preliminary data.</text>
</comment>
<name>A0A9X4AIB5_9BACI</name>
<dbReference type="EMBL" id="JAMQJZ010000008">
    <property type="protein sequence ID" value="MDC3420982.1"/>
    <property type="molecule type" value="Genomic_DNA"/>
</dbReference>
<dbReference type="Gene3D" id="3.90.320.10">
    <property type="match status" value="1"/>
</dbReference>
<evidence type="ECO:0000313" key="10">
    <source>
        <dbReference type="Proteomes" id="UP001145072"/>
    </source>
</evidence>
<dbReference type="InterPro" id="IPR011335">
    <property type="entry name" value="Restrct_endonuc-II-like"/>
</dbReference>
<proteinExistence type="predicted"/>
<evidence type="ECO:0000256" key="2">
    <source>
        <dbReference type="ARBA" id="ARBA00022763"/>
    </source>
</evidence>
<dbReference type="InterPro" id="IPR011604">
    <property type="entry name" value="PDDEXK-like_dom_sf"/>
</dbReference>
<organism evidence="9 10">
    <name type="scientific">Aquibacillus koreensis</name>
    <dbReference type="NCBI Taxonomy" id="279446"/>
    <lineage>
        <taxon>Bacteria</taxon>
        <taxon>Bacillati</taxon>
        <taxon>Bacillota</taxon>
        <taxon>Bacilli</taxon>
        <taxon>Bacillales</taxon>
        <taxon>Bacillaceae</taxon>
        <taxon>Aquibacillus</taxon>
    </lineage>
</organism>
<feature type="domain" description="PD-(D/E)XK endonuclease-like" evidence="8">
    <location>
        <begin position="16"/>
        <end position="180"/>
    </location>
</feature>
<evidence type="ECO:0000256" key="4">
    <source>
        <dbReference type="ARBA" id="ARBA00022806"/>
    </source>
</evidence>
<dbReference type="GO" id="GO:0006281">
    <property type="term" value="P:DNA repair"/>
    <property type="evidence" value="ECO:0007669"/>
    <property type="project" value="UniProtKB-KW"/>
</dbReference>
<keyword evidence="3" id="KW-0378">Hydrolase</keyword>
<keyword evidence="1" id="KW-0547">Nucleotide-binding</keyword>
<keyword evidence="7" id="KW-0234">DNA repair</keyword>
<evidence type="ECO:0000313" key="9">
    <source>
        <dbReference type="EMBL" id="MDC3420982.1"/>
    </source>
</evidence>
<keyword evidence="5" id="KW-0067">ATP-binding</keyword>
<reference evidence="9" key="1">
    <citation type="submission" date="2022-06" db="EMBL/GenBank/DDBJ databases">
        <title>Aquibacillus sp. a new bacterium isolated from soil saline samples.</title>
        <authorList>
            <person name="Galisteo C."/>
            <person name="De La Haba R."/>
            <person name="Sanchez-Porro C."/>
            <person name="Ventosa A."/>
        </authorList>
    </citation>
    <scope>NUCLEOTIDE SEQUENCE</scope>
    <source>
        <strain evidence="9">JCM 12387</strain>
    </source>
</reference>
<evidence type="ECO:0000259" key="8">
    <source>
        <dbReference type="Pfam" id="PF12705"/>
    </source>
</evidence>
<keyword evidence="6" id="KW-0238">DNA-binding</keyword>